<evidence type="ECO:0000256" key="4">
    <source>
        <dbReference type="SAM" id="SignalP"/>
    </source>
</evidence>
<dbReference type="WBParaSite" id="Pan_g8761.t1">
    <property type="protein sequence ID" value="Pan_g8761.t1"/>
    <property type="gene ID" value="Pan_g8761"/>
</dbReference>
<name>A0A7E4W9Z6_PANRE</name>
<feature type="region of interest" description="Disordered" evidence="3">
    <location>
        <begin position="450"/>
        <end position="474"/>
    </location>
</feature>
<dbReference type="InterPro" id="IPR050333">
    <property type="entry name" value="SLRP"/>
</dbReference>
<dbReference type="PANTHER" id="PTHR45712">
    <property type="entry name" value="AGAP008170-PA"/>
    <property type="match status" value="1"/>
</dbReference>
<dbReference type="SUPFAM" id="SSF52058">
    <property type="entry name" value="L domain-like"/>
    <property type="match status" value="2"/>
</dbReference>
<feature type="chain" id="PRO_5028832621" evidence="4">
    <location>
        <begin position="16"/>
        <end position="474"/>
    </location>
</feature>
<feature type="signal peptide" evidence="4">
    <location>
        <begin position="1"/>
        <end position="15"/>
    </location>
</feature>
<evidence type="ECO:0000313" key="6">
    <source>
        <dbReference type="WBParaSite" id="Pan_g8761.t1"/>
    </source>
</evidence>
<evidence type="ECO:0000313" key="5">
    <source>
        <dbReference type="Proteomes" id="UP000492821"/>
    </source>
</evidence>
<keyword evidence="1" id="KW-0433">Leucine-rich repeat</keyword>
<feature type="compositionally biased region" description="Low complexity" evidence="3">
    <location>
        <begin position="457"/>
        <end position="474"/>
    </location>
</feature>
<evidence type="ECO:0000256" key="2">
    <source>
        <dbReference type="ARBA" id="ARBA00022737"/>
    </source>
</evidence>
<dbReference type="InterPro" id="IPR032675">
    <property type="entry name" value="LRR_dom_sf"/>
</dbReference>
<dbReference type="Pfam" id="PF13855">
    <property type="entry name" value="LRR_8"/>
    <property type="match status" value="4"/>
</dbReference>
<keyword evidence="4" id="KW-0732">Signal</keyword>
<keyword evidence="5" id="KW-1185">Reference proteome</keyword>
<dbReference type="Proteomes" id="UP000492821">
    <property type="component" value="Unassembled WGS sequence"/>
</dbReference>
<evidence type="ECO:0000256" key="1">
    <source>
        <dbReference type="ARBA" id="ARBA00022614"/>
    </source>
</evidence>
<reference evidence="5" key="1">
    <citation type="journal article" date="2013" name="Genetics">
        <title>The draft genome and transcriptome of Panagrellus redivivus are shaped by the harsh demands of a free-living lifestyle.</title>
        <authorList>
            <person name="Srinivasan J."/>
            <person name="Dillman A.R."/>
            <person name="Macchietto M.G."/>
            <person name="Heikkinen L."/>
            <person name="Lakso M."/>
            <person name="Fracchia K.M."/>
            <person name="Antoshechkin I."/>
            <person name="Mortazavi A."/>
            <person name="Wong G."/>
            <person name="Sternberg P.W."/>
        </authorList>
    </citation>
    <scope>NUCLEOTIDE SEQUENCE [LARGE SCALE GENOMIC DNA]</scope>
    <source>
        <strain evidence="5">MT8872</strain>
    </source>
</reference>
<organism evidence="5 6">
    <name type="scientific">Panagrellus redivivus</name>
    <name type="common">Microworm</name>
    <dbReference type="NCBI Taxonomy" id="6233"/>
    <lineage>
        <taxon>Eukaryota</taxon>
        <taxon>Metazoa</taxon>
        <taxon>Ecdysozoa</taxon>
        <taxon>Nematoda</taxon>
        <taxon>Chromadorea</taxon>
        <taxon>Rhabditida</taxon>
        <taxon>Tylenchina</taxon>
        <taxon>Panagrolaimomorpha</taxon>
        <taxon>Panagrolaimoidea</taxon>
        <taxon>Panagrolaimidae</taxon>
        <taxon>Panagrellus</taxon>
    </lineage>
</organism>
<proteinExistence type="predicted"/>
<dbReference type="Gene3D" id="3.80.10.10">
    <property type="entry name" value="Ribonuclease Inhibitor"/>
    <property type="match status" value="3"/>
</dbReference>
<keyword evidence="2" id="KW-0677">Repeat</keyword>
<dbReference type="PANTHER" id="PTHR45712:SF1">
    <property type="entry name" value="NEPHROCAN"/>
    <property type="match status" value="1"/>
</dbReference>
<dbReference type="SMART" id="SM00365">
    <property type="entry name" value="LRR_SD22"/>
    <property type="match status" value="6"/>
</dbReference>
<dbReference type="AlphaFoldDB" id="A0A7E4W9Z6"/>
<accession>A0A7E4W9Z6</accession>
<reference evidence="6" key="2">
    <citation type="submission" date="2020-10" db="UniProtKB">
        <authorList>
            <consortium name="WormBaseParasite"/>
        </authorList>
    </citation>
    <scope>IDENTIFICATION</scope>
</reference>
<dbReference type="PROSITE" id="PS51450">
    <property type="entry name" value="LRR"/>
    <property type="match status" value="3"/>
</dbReference>
<sequence length="474" mass="52800">MRVGTLLLVIGVVFAYECPKLNQLPDTCSCHETVHGLVVDCQDAPIPTIFQALKRKTVDIIRIVTCTEHSDGKKETTFSMFVRNMTIQRCDFDRIPPNLLEDVGTRLRYLNIERNNFTKFPHLGNLDILDTLEIGNNNLTKLTPTTFANLPRLKTLKMNNGSLTTFPTLAMKPLNGSLLILDISHNFFVDLSAITLPRFQLQKLDVSYNLLTSVKIPGFWQMTSLQELKLNNNKITEAVTLHSILTLKVLDLSGNQISRISHGFFNRATAVETLDVSSNTIVEIPNLTSLPNLTTINLDNNKVDSLGEGTFDANAKLSAISCRSNRISHISADTFTNANNSITVLFLNNNTITTIENGTFGMLHELTELGLSHNHQIEISNVSHPGLKKVFRLDIGSTNLKTLRKNDFDGMVKLEWLDVRNNSIERIEEGTFGERMGTILISVAQKRHSPTIPNIPLSPTSTTTALPPSTKQRP</sequence>
<dbReference type="InterPro" id="IPR003591">
    <property type="entry name" value="Leu-rich_rpt_typical-subtyp"/>
</dbReference>
<protein>
    <submittedName>
        <fullName evidence="6">LRRCT domain-containing protein</fullName>
    </submittedName>
</protein>
<dbReference type="SMART" id="SM00369">
    <property type="entry name" value="LRR_TYP"/>
    <property type="match status" value="8"/>
</dbReference>
<dbReference type="InterPro" id="IPR001611">
    <property type="entry name" value="Leu-rich_rpt"/>
</dbReference>
<evidence type="ECO:0000256" key="3">
    <source>
        <dbReference type="SAM" id="MobiDB-lite"/>
    </source>
</evidence>